<feature type="transmembrane region" description="Helical" evidence="1">
    <location>
        <begin position="139"/>
        <end position="161"/>
    </location>
</feature>
<feature type="transmembrane region" description="Helical" evidence="1">
    <location>
        <begin position="80"/>
        <end position="100"/>
    </location>
</feature>
<dbReference type="STRING" id="1318466.BN85401420"/>
<proteinExistence type="predicted"/>
<dbReference type="HOGENOM" id="CLU_1425179_0_0_14"/>
<dbReference type="EMBL" id="FO681347">
    <property type="protein sequence ID" value="CCV63719.1"/>
    <property type="molecule type" value="Genomic_DNA"/>
</dbReference>
<dbReference type="KEGG" id="apal:BN85401420"/>
<evidence type="ECO:0000313" key="3">
    <source>
        <dbReference type="Proteomes" id="UP000032740"/>
    </source>
</evidence>
<accession>U4KJL9</accession>
<dbReference type="RefSeq" id="WP_026654666.1">
    <property type="nucleotide sequence ID" value="NC_022538.1"/>
</dbReference>
<dbReference type="Proteomes" id="UP000032740">
    <property type="component" value="Chromosome"/>
</dbReference>
<dbReference type="AlphaFoldDB" id="U4KJL9"/>
<keyword evidence="1" id="KW-0812">Transmembrane</keyword>
<evidence type="ECO:0000256" key="1">
    <source>
        <dbReference type="SAM" id="Phobius"/>
    </source>
</evidence>
<keyword evidence="1" id="KW-1133">Transmembrane helix</keyword>
<keyword evidence="1" id="KW-0472">Membrane</keyword>
<gene>
    <name evidence="2" type="ORF">BN85401420</name>
</gene>
<evidence type="ECO:0000313" key="2">
    <source>
        <dbReference type="EMBL" id="CCV63719.1"/>
    </source>
</evidence>
<dbReference type="Pfam" id="PF22564">
    <property type="entry name" value="HAAS"/>
    <property type="match status" value="1"/>
</dbReference>
<evidence type="ECO:0008006" key="4">
    <source>
        <dbReference type="Google" id="ProtNLM"/>
    </source>
</evidence>
<sequence>MKNILRKIENNLNGMTKEQKTEILEYYEEMINDRLEHGETLINIEKSIDYNEIRKNYLPKAIYQSKNKNVKESFKVSAKLFLYLISSPFWIPLAIIYFVIIFVMWVFIFSMGLITLLVPISIFVWMFRIIFDTYSASSTLLTIGYGFILIGLIIPLGYFMIKLFKHINDTLIRVFSKLVGGNKKEVIIK</sequence>
<feature type="transmembrane region" description="Helical" evidence="1">
    <location>
        <begin position="106"/>
        <end position="127"/>
    </location>
</feature>
<dbReference type="OrthoDB" id="411403at2"/>
<organism evidence="2 3">
    <name type="scientific">Alteracholeplasma palmae (strain ATCC 49389 / J233)</name>
    <name type="common">Acholeplasma palmae</name>
    <dbReference type="NCBI Taxonomy" id="1318466"/>
    <lineage>
        <taxon>Bacteria</taxon>
        <taxon>Bacillati</taxon>
        <taxon>Mycoplasmatota</taxon>
        <taxon>Mollicutes</taxon>
        <taxon>Acholeplasmatales</taxon>
        <taxon>Acholeplasmataceae</taxon>
        <taxon>Acholeplasma</taxon>
    </lineage>
</organism>
<name>U4KJL9_ALTPJ</name>
<keyword evidence="3" id="KW-1185">Reference proteome</keyword>
<protein>
    <recommendedName>
        <fullName evidence="4">DUF1700 domain-containing protein</fullName>
    </recommendedName>
</protein>
<reference evidence="2 3" key="1">
    <citation type="journal article" date="2013" name="J. Mol. Microbiol. Biotechnol.">
        <title>Analysis of the Complete Genomes of Acholeplasma brassicae , A. palmae and A. laidlawii and Their Comparison to the Obligate Parasites from ' Candidatus Phytoplasma'.</title>
        <authorList>
            <person name="Kube M."/>
            <person name="Siewert C."/>
            <person name="Migdoll A.M."/>
            <person name="Duduk B."/>
            <person name="Holz S."/>
            <person name="Rabus R."/>
            <person name="Seemuller E."/>
            <person name="Mitrovic J."/>
            <person name="Muller I."/>
            <person name="Buttner C."/>
            <person name="Reinhardt R."/>
        </authorList>
    </citation>
    <scope>NUCLEOTIDE SEQUENCE [LARGE SCALE GENOMIC DNA]</scope>
    <source>
        <strain evidence="2 3">J233</strain>
    </source>
</reference>